<sequence>MKNPKISANEFYENFIGTENYYKYLLGLLLTDGVKSIADEEKCYWFLDAIASYQFEAKFRLQEFQVWKIERVIDTSFKLSATDGNNKVLVTQEIEFSDFFFKEFTIWKEGNVLLLPSEH</sequence>
<accession>A0A1H6H2N7</accession>
<dbReference type="RefSeq" id="WP_089690379.1">
    <property type="nucleotide sequence ID" value="NZ_FNWQ01000001.1"/>
</dbReference>
<dbReference type="Pfam" id="PF21781">
    <property type="entry name" value="DUF6876"/>
    <property type="match status" value="1"/>
</dbReference>
<dbReference type="AlphaFoldDB" id="A0A1H6H2N7"/>
<reference evidence="2 3" key="1">
    <citation type="submission" date="2016-10" db="EMBL/GenBank/DDBJ databases">
        <authorList>
            <person name="de Groot N.N."/>
        </authorList>
    </citation>
    <scope>NUCLEOTIDE SEQUENCE [LARGE SCALE GENOMIC DNA]</scope>
    <source>
        <strain evidence="2 3">DSM 23031</strain>
    </source>
</reference>
<proteinExistence type="predicted"/>
<protein>
    <recommendedName>
        <fullName evidence="1">DUF6876 domain-containing protein</fullName>
    </recommendedName>
</protein>
<evidence type="ECO:0000259" key="1">
    <source>
        <dbReference type="Pfam" id="PF21781"/>
    </source>
</evidence>
<gene>
    <name evidence="2" type="ORF">SAMN05421593_1229</name>
</gene>
<feature type="domain" description="DUF6876" evidence="1">
    <location>
        <begin position="9"/>
        <end position="119"/>
    </location>
</feature>
<dbReference type="EMBL" id="FNWQ01000001">
    <property type="protein sequence ID" value="SEH29949.1"/>
    <property type="molecule type" value="Genomic_DNA"/>
</dbReference>
<evidence type="ECO:0000313" key="2">
    <source>
        <dbReference type="EMBL" id="SEH29949.1"/>
    </source>
</evidence>
<name>A0A1H6H2N7_CHRCI</name>
<evidence type="ECO:0000313" key="3">
    <source>
        <dbReference type="Proteomes" id="UP000198561"/>
    </source>
</evidence>
<dbReference type="OrthoDB" id="1255124at2"/>
<dbReference type="InterPro" id="IPR049241">
    <property type="entry name" value="DUF6876"/>
</dbReference>
<dbReference type="Proteomes" id="UP000198561">
    <property type="component" value="Unassembled WGS sequence"/>
</dbReference>
<organism evidence="2 3">
    <name type="scientific">Chryseobacterium culicis</name>
    <dbReference type="NCBI Taxonomy" id="680127"/>
    <lineage>
        <taxon>Bacteria</taxon>
        <taxon>Pseudomonadati</taxon>
        <taxon>Bacteroidota</taxon>
        <taxon>Flavobacteriia</taxon>
        <taxon>Flavobacteriales</taxon>
        <taxon>Weeksellaceae</taxon>
        <taxon>Chryseobacterium group</taxon>
        <taxon>Chryseobacterium</taxon>
    </lineage>
</organism>